<keyword evidence="3" id="KW-1185">Reference proteome</keyword>
<protein>
    <submittedName>
        <fullName evidence="2">Uncharacterized protein</fullName>
    </submittedName>
</protein>
<evidence type="ECO:0000256" key="1">
    <source>
        <dbReference type="SAM" id="MobiDB-lite"/>
    </source>
</evidence>
<name>A0A1B2HE34_9PSEU</name>
<proteinExistence type="predicted"/>
<dbReference type="Proteomes" id="UP000093053">
    <property type="component" value="Chromosome"/>
</dbReference>
<dbReference type="STRING" id="1586287.BBK82_07425"/>
<dbReference type="AlphaFoldDB" id="A0A1B2HE34"/>
<reference evidence="2 3" key="1">
    <citation type="submission" date="2016-07" db="EMBL/GenBank/DDBJ databases">
        <title>Complete genome sequence of the Lentzea guizhouensis DHS C013.</title>
        <authorList>
            <person name="Cao C."/>
        </authorList>
    </citation>
    <scope>NUCLEOTIDE SEQUENCE [LARGE SCALE GENOMIC DNA]</scope>
    <source>
        <strain evidence="2 3">DHS C013</strain>
    </source>
</reference>
<organism evidence="2 3">
    <name type="scientific">Lentzea guizhouensis</name>
    <dbReference type="NCBI Taxonomy" id="1586287"/>
    <lineage>
        <taxon>Bacteria</taxon>
        <taxon>Bacillati</taxon>
        <taxon>Actinomycetota</taxon>
        <taxon>Actinomycetes</taxon>
        <taxon>Pseudonocardiales</taxon>
        <taxon>Pseudonocardiaceae</taxon>
        <taxon>Lentzea</taxon>
    </lineage>
</organism>
<evidence type="ECO:0000313" key="3">
    <source>
        <dbReference type="Proteomes" id="UP000093053"/>
    </source>
</evidence>
<accession>A0A1B2HE34</accession>
<sequence>MLSHDEQYARLAGAVPEALDAAVVAGDPCFDRMAVSEPRRRDYRRALGADDDTWVVVVTSTWGPDSLLGRNPSLIAQLLAELPGDQHVVAAVLHPNTWYAHGPAQIRLWLGDSLRAGLRLIPPAHGWQQAVLAADVVIGDFGAVTGYAACAGRATLLASFPEHQIAEGSAMDELGRTAARLDPAAAFLPQFGTALAQAAEGGLAKVRELATSLPGSSAAALRKSFYDLMALPEPERPALVPPYSASTLLPEQLPVTSWWVAAEWHDDDAVELTRWPADVDPRDDQPPNTVDRHLVVQQAHPRRDLHGNAAIVLLDHLHEAEQVFAGRPSCGFTVTSAEVVHRDRGVVLRDLSDVDEAVACASAIYRWISCGRGWDELPDTATLRLGNRQLTVSLSGRSLAHAEARPPHRHDGPPA</sequence>
<gene>
    <name evidence="2" type="ORF">BBK82_07425</name>
</gene>
<dbReference type="KEGG" id="led:BBK82_07425"/>
<feature type="compositionally biased region" description="Basic and acidic residues" evidence="1">
    <location>
        <begin position="400"/>
        <end position="415"/>
    </location>
</feature>
<evidence type="ECO:0000313" key="2">
    <source>
        <dbReference type="EMBL" id="ANZ35936.1"/>
    </source>
</evidence>
<dbReference type="EMBL" id="CP016793">
    <property type="protein sequence ID" value="ANZ35936.1"/>
    <property type="molecule type" value="Genomic_DNA"/>
</dbReference>
<feature type="region of interest" description="Disordered" evidence="1">
    <location>
        <begin position="396"/>
        <end position="415"/>
    </location>
</feature>